<proteinExistence type="predicted"/>
<dbReference type="InterPro" id="IPR011990">
    <property type="entry name" value="TPR-like_helical_dom_sf"/>
</dbReference>
<reference evidence="6" key="1">
    <citation type="journal article" date="2019" name="Int. J. Syst. Evol. Microbiol.">
        <title>The Global Catalogue of Microorganisms (GCM) 10K type strain sequencing project: providing services to taxonomists for standard genome sequencing and annotation.</title>
        <authorList>
            <consortium name="The Broad Institute Genomics Platform"/>
            <consortium name="The Broad Institute Genome Sequencing Center for Infectious Disease"/>
            <person name="Wu L."/>
            <person name="Ma J."/>
        </authorList>
    </citation>
    <scope>NUCLEOTIDE SEQUENCE [LARGE SCALE GENOMIC DNA]</scope>
    <source>
        <strain evidence="6">KCTC 52366</strain>
    </source>
</reference>
<dbReference type="Gene3D" id="3.90.10.10">
    <property type="entry name" value="Cytochrome C3"/>
    <property type="match status" value="1"/>
</dbReference>
<dbReference type="PANTHER" id="PTHR35038">
    <property type="entry name" value="DISSIMILATORY SULFITE REDUCTASE SIRA"/>
    <property type="match status" value="1"/>
</dbReference>
<dbReference type="Pfam" id="PF13181">
    <property type="entry name" value="TPR_8"/>
    <property type="match status" value="1"/>
</dbReference>
<dbReference type="InterPro" id="IPR036280">
    <property type="entry name" value="Multihaem_cyt_sf"/>
</dbReference>
<dbReference type="SMART" id="SM00028">
    <property type="entry name" value="TPR"/>
    <property type="match status" value="4"/>
</dbReference>
<dbReference type="SUPFAM" id="SSF48452">
    <property type="entry name" value="TPR-like"/>
    <property type="match status" value="1"/>
</dbReference>
<evidence type="ECO:0000256" key="1">
    <source>
        <dbReference type="ARBA" id="ARBA00022729"/>
    </source>
</evidence>
<comment type="caution">
    <text evidence="5">The sequence shown here is derived from an EMBL/GenBank/DDBJ whole genome shotgun (WGS) entry which is preliminary data.</text>
</comment>
<dbReference type="InterPro" id="IPR010177">
    <property type="entry name" value="Paired_CXXCH_1"/>
</dbReference>
<evidence type="ECO:0000256" key="2">
    <source>
        <dbReference type="PROSITE-ProRule" id="PRU00339"/>
    </source>
</evidence>
<keyword evidence="1 3" id="KW-0732">Signal</keyword>
<feature type="repeat" description="TPR" evidence="2">
    <location>
        <begin position="570"/>
        <end position="603"/>
    </location>
</feature>
<dbReference type="Gene3D" id="1.25.40.10">
    <property type="entry name" value="Tetratricopeptide repeat domain"/>
    <property type="match status" value="1"/>
</dbReference>
<dbReference type="PROSITE" id="PS50005">
    <property type="entry name" value="TPR"/>
    <property type="match status" value="2"/>
</dbReference>
<organism evidence="5 6">
    <name type="scientific">Psychromarinibacter halotolerans</name>
    <dbReference type="NCBI Taxonomy" id="1775175"/>
    <lineage>
        <taxon>Bacteria</taxon>
        <taxon>Pseudomonadati</taxon>
        <taxon>Pseudomonadota</taxon>
        <taxon>Alphaproteobacteria</taxon>
        <taxon>Rhodobacterales</taxon>
        <taxon>Paracoccaceae</taxon>
        <taxon>Psychromarinibacter</taxon>
    </lineage>
</organism>
<keyword evidence="6" id="KW-1185">Reference proteome</keyword>
<evidence type="ECO:0000259" key="4">
    <source>
        <dbReference type="Pfam" id="PF09699"/>
    </source>
</evidence>
<dbReference type="CDD" id="cd08168">
    <property type="entry name" value="Cytochrom_C3"/>
    <property type="match status" value="1"/>
</dbReference>
<dbReference type="Proteomes" id="UP001595632">
    <property type="component" value="Unassembled WGS sequence"/>
</dbReference>
<dbReference type="NCBIfam" id="TIGR01905">
    <property type="entry name" value="paired_CXXCH_1"/>
    <property type="match status" value="1"/>
</dbReference>
<feature type="signal peptide" evidence="3">
    <location>
        <begin position="1"/>
        <end position="23"/>
    </location>
</feature>
<evidence type="ECO:0000313" key="6">
    <source>
        <dbReference type="Proteomes" id="UP001595632"/>
    </source>
</evidence>
<dbReference type="InterPro" id="IPR019734">
    <property type="entry name" value="TPR_rpt"/>
</dbReference>
<sequence length="639" mass="69670">MVRRAGVTAPVLMLVLCAGAGRADEVYGIPVTGGDVPGYVPDATCGTCHKDIADRFPTIGMGRSFYRPSADTAIEDFDAPPFHHAPSDRHFKVELRGDDYWFNRWREGPDGERLDLFQRRIDWVVGSGNRSRVYLYRVDSGAMFQLPLAWYSQERKWGMAPGFEFADHLGVSRPVRHRCMTCHNAYPEVPEGAGDFGRPELFPADLPQGIGCQRCHGPGAAHVEAAFDEGIYGGNLDAVRTAIVNPATLPANRARDVCYSCHLQPSVSLPATVRPGRGVYDFRPGESLDAHMVQVDIVDALRAPDARFEINHHPYRMEQSPCFLESGGAFGCTSCHDPHGKAPIEERQATYRAVCTGCHEATEVHPDLASEAECTSCHMPARRPQDVPELWVTDHRIQIPPDTDLLAPLDKRPAEVTEVFLYHPPADLAPGEAVIAQTFSILNYSGHTADYAAAALGRVLSAEDPSEFEPWLAFAESALRLGQYETAYAAAEQASLLAPDHPVPVKLMGLAKLQMGDLDAARALTERSLRISGDMAEQHLNLGLILAASGDAEAALAAARRALSLNDAMPQAWRLVARLAEARGDRAAAAEAYEAALRIEPGTLDDRKALVALLQALGRSSDALLHRALLLRDMRATVE</sequence>
<dbReference type="PANTHER" id="PTHR35038:SF8">
    <property type="entry name" value="C-TYPE POLYHEME CYTOCHROME OMCC"/>
    <property type="match status" value="1"/>
</dbReference>
<dbReference type="Gene3D" id="1.10.1130.10">
    <property type="entry name" value="Flavocytochrome C3, Chain A"/>
    <property type="match status" value="1"/>
</dbReference>
<dbReference type="InterPro" id="IPR051829">
    <property type="entry name" value="Multiheme_Cytochr_ET"/>
</dbReference>
<name>A0ABV7GPB7_9RHOB</name>
<dbReference type="SUPFAM" id="SSF48695">
    <property type="entry name" value="Multiheme cytochromes"/>
    <property type="match status" value="1"/>
</dbReference>
<evidence type="ECO:0000313" key="5">
    <source>
        <dbReference type="EMBL" id="MFC3142321.1"/>
    </source>
</evidence>
<feature type="domain" description="Doubled CXXCH motif" evidence="4">
    <location>
        <begin position="331"/>
        <end position="362"/>
    </location>
</feature>
<dbReference type="RefSeq" id="WP_275634023.1">
    <property type="nucleotide sequence ID" value="NZ_JARGYD010000007.1"/>
</dbReference>
<dbReference type="EMBL" id="JBHRTB010000010">
    <property type="protein sequence ID" value="MFC3142321.1"/>
    <property type="molecule type" value="Genomic_DNA"/>
</dbReference>
<accession>A0ABV7GPB7</accession>
<gene>
    <name evidence="5" type="ORF">ACFOGP_06350</name>
</gene>
<evidence type="ECO:0000256" key="3">
    <source>
        <dbReference type="SAM" id="SignalP"/>
    </source>
</evidence>
<feature type="repeat" description="TPR" evidence="2">
    <location>
        <begin position="536"/>
        <end position="569"/>
    </location>
</feature>
<dbReference type="Pfam" id="PF09699">
    <property type="entry name" value="Paired_CXXCH_1"/>
    <property type="match status" value="1"/>
</dbReference>
<protein>
    <submittedName>
        <fullName evidence="5">Cytochrome c3 family protein</fullName>
    </submittedName>
</protein>
<feature type="chain" id="PRO_5047420432" evidence="3">
    <location>
        <begin position="24"/>
        <end position="639"/>
    </location>
</feature>
<keyword evidence="2" id="KW-0802">TPR repeat</keyword>